<dbReference type="PANTHER" id="PTHR14494">
    <property type="entry name" value="ALADIN/ADRACALIN/AAAS"/>
    <property type="match status" value="1"/>
</dbReference>
<evidence type="ECO:0008006" key="2">
    <source>
        <dbReference type="Google" id="ProtNLM"/>
    </source>
</evidence>
<dbReference type="AlphaFoldDB" id="A0A6V7NFR7"/>
<sequence>MPSFPQRGEVTICEINRVLVTAETLTDDRAKDAYGEALVRMVFSPIPFQPDLLPPNREQIAEREPMESAPVRSLSGLKSAIAESLKQIFFPHDKCFVQLTVLREIGTQGVSWNRHKHCLAFISGPSQVTIHDYEDSDGKDPCILTSECQRDVKAIEWRPNSGKMLAVGCKGGICIWSASYPGNAASVRTGIASSLGTVARGSGVRWILVDILRSPHDELLIIHSMGCCSSDGTFYLWETNTWTSEPWSSSGGYVTGAAWDPEGRIIVISFSESTTLGSLHFSSRPPSLDAHLLPVELPEVSSLTGSQGIEKIAWDASGERLALSYKDGHEMYSGLIAVYDIKRAPLISASLVVGAVGGVVRILSSFVLSYSNEVLRELVEVKISAQLIFHVMGLNQETITFGHANKNVILSVNN</sequence>
<organism evidence="1">
    <name type="scientific">Ananas comosus var. bracteatus</name>
    <name type="common">red pineapple</name>
    <dbReference type="NCBI Taxonomy" id="296719"/>
    <lineage>
        <taxon>Eukaryota</taxon>
        <taxon>Viridiplantae</taxon>
        <taxon>Streptophyta</taxon>
        <taxon>Embryophyta</taxon>
        <taxon>Tracheophyta</taxon>
        <taxon>Spermatophyta</taxon>
        <taxon>Magnoliopsida</taxon>
        <taxon>Liliopsida</taxon>
        <taxon>Poales</taxon>
        <taxon>Bromeliaceae</taxon>
        <taxon>Bromelioideae</taxon>
        <taxon>Ananas</taxon>
    </lineage>
</organism>
<dbReference type="SUPFAM" id="SSF50978">
    <property type="entry name" value="WD40 repeat-like"/>
    <property type="match status" value="1"/>
</dbReference>
<dbReference type="PANTHER" id="PTHR14494:SF0">
    <property type="entry name" value="ALADIN"/>
    <property type="match status" value="1"/>
</dbReference>
<accession>A0A6V7NFR7</accession>
<reference evidence="1" key="1">
    <citation type="submission" date="2020-07" db="EMBL/GenBank/DDBJ databases">
        <authorList>
            <person name="Lin J."/>
        </authorList>
    </citation>
    <scope>NUCLEOTIDE SEQUENCE</scope>
</reference>
<name>A0A6V7NFR7_ANACO</name>
<dbReference type="GO" id="GO:0005643">
    <property type="term" value="C:nuclear pore"/>
    <property type="evidence" value="ECO:0007669"/>
    <property type="project" value="TreeGrafter"/>
</dbReference>
<gene>
    <name evidence="1" type="ORF">CB5_LOCUS579</name>
</gene>
<dbReference type="InterPro" id="IPR036322">
    <property type="entry name" value="WD40_repeat_dom_sf"/>
</dbReference>
<dbReference type="Gene3D" id="2.130.10.10">
    <property type="entry name" value="YVTN repeat-like/Quinoprotein amine dehydrogenase"/>
    <property type="match status" value="2"/>
</dbReference>
<dbReference type="GO" id="GO:0006913">
    <property type="term" value="P:nucleocytoplasmic transport"/>
    <property type="evidence" value="ECO:0007669"/>
    <property type="project" value="TreeGrafter"/>
</dbReference>
<dbReference type="EMBL" id="LR862129">
    <property type="protein sequence ID" value="CAD1817368.1"/>
    <property type="molecule type" value="Genomic_DNA"/>
</dbReference>
<dbReference type="InterPro" id="IPR015943">
    <property type="entry name" value="WD40/YVTN_repeat-like_dom_sf"/>
</dbReference>
<proteinExistence type="predicted"/>
<dbReference type="InterPro" id="IPR045139">
    <property type="entry name" value="Aladin"/>
</dbReference>
<evidence type="ECO:0000313" key="1">
    <source>
        <dbReference type="EMBL" id="CAD1817368.1"/>
    </source>
</evidence>
<protein>
    <recommendedName>
        <fullName evidence="2">Aladin</fullName>
    </recommendedName>
</protein>